<dbReference type="RefSeq" id="XP_001298375.1">
    <property type="nucleotide sequence ID" value="XM_001298374.1"/>
</dbReference>
<feature type="domain" description="Myb-like" evidence="1">
    <location>
        <begin position="64"/>
        <end position="114"/>
    </location>
</feature>
<dbReference type="VEuPathDB" id="TrichDB:TVAGG3_0487150"/>
<dbReference type="KEGG" id="tva:4743085"/>
<dbReference type="GO" id="GO:0000981">
    <property type="term" value="F:DNA-binding transcription factor activity, RNA polymerase II-specific"/>
    <property type="evidence" value="ECO:0000318"/>
    <property type="project" value="GO_Central"/>
</dbReference>
<dbReference type="Gene3D" id="1.10.10.60">
    <property type="entry name" value="Homeodomain-like"/>
    <property type="match status" value="2"/>
</dbReference>
<dbReference type="GO" id="GO:0000978">
    <property type="term" value="F:RNA polymerase II cis-regulatory region sequence-specific DNA binding"/>
    <property type="evidence" value="ECO:0000318"/>
    <property type="project" value="GO_Central"/>
</dbReference>
<dbReference type="GO" id="GO:0005634">
    <property type="term" value="C:nucleus"/>
    <property type="evidence" value="ECO:0000318"/>
    <property type="project" value="GO_Central"/>
</dbReference>
<accession>A2GBM1</accession>
<evidence type="ECO:0000259" key="2">
    <source>
        <dbReference type="PROSITE" id="PS51294"/>
    </source>
</evidence>
<evidence type="ECO:0000313" key="4">
    <source>
        <dbReference type="Proteomes" id="UP000001542"/>
    </source>
</evidence>
<dbReference type="PROSITE" id="PS50090">
    <property type="entry name" value="MYB_LIKE"/>
    <property type="match status" value="2"/>
</dbReference>
<reference evidence="3" key="1">
    <citation type="submission" date="2006-10" db="EMBL/GenBank/DDBJ databases">
        <authorList>
            <person name="Amadeo P."/>
            <person name="Zhao Q."/>
            <person name="Wortman J."/>
            <person name="Fraser-Liggett C."/>
            <person name="Carlton J."/>
        </authorList>
    </citation>
    <scope>NUCLEOTIDE SEQUENCE</scope>
    <source>
        <strain evidence="3">G3</strain>
    </source>
</reference>
<dbReference type="InterPro" id="IPR017930">
    <property type="entry name" value="Myb_dom"/>
</dbReference>
<organism evidence="3 4">
    <name type="scientific">Trichomonas vaginalis (strain ATCC PRA-98 / G3)</name>
    <dbReference type="NCBI Taxonomy" id="412133"/>
    <lineage>
        <taxon>Eukaryota</taxon>
        <taxon>Metamonada</taxon>
        <taxon>Parabasalia</taxon>
        <taxon>Trichomonadida</taxon>
        <taxon>Trichomonadidae</taxon>
        <taxon>Trichomonas</taxon>
    </lineage>
</organism>
<dbReference type="eggNOG" id="KOG0048">
    <property type="taxonomic scope" value="Eukaryota"/>
</dbReference>
<name>A2GBM1_TRIV3</name>
<dbReference type="SMART" id="SM00717">
    <property type="entry name" value="SANT"/>
    <property type="match status" value="2"/>
</dbReference>
<dbReference type="EMBL" id="DS114942">
    <property type="protein sequence ID" value="EAX85445.1"/>
    <property type="molecule type" value="Genomic_DNA"/>
</dbReference>
<dbReference type="STRING" id="5722.A2GBM1"/>
<reference evidence="3" key="2">
    <citation type="journal article" date="2007" name="Science">
        <title>Draft genome sequence of the sexually transmitted pathogen Trichomonas vaginalis.</title>
        <authorList>
            <person name="Carlton J.M."/>
            <person name="Hirt R.P."/>
            <person name="Silva J.C."/>
            <person name="Delcher A.L."/>
            <person name="Schatz M."/>
            <person name="Zhao Q."/>
            <person name="Wortman J.R."/>
            <person name="Bidwell S.L."/>
            <person name="Alsmark U.C.M."/>
            <person name="Besteiro S."/>
            <person name="Sicheritz-Ponten T."/>
            <person name="Noel C.J."/>
            <person name="Dacks J.B."/>
            <person name="Foster P.G."/>
            <person name="Simillion C."/>
            <person name="Van de Peer Y."/>
            <person name="Miranda-Saavedra D."/>
            <person name="Barton G.J."/>
            <person name="Westrop G.D."/>
            <person name="Mueller S."/>
            <person name="Dessi D."/>
            <person name="Fiori P.L."/>
            <person name="Ren Q."/>
            <person name="Paulsen I."/>
            <person name="Zhang H."/>
            <person name="Bastida-Corcuera F.D."/>
            <person name="Simoes-Barbosa A."/>
            <person name="Brown M.T."/>
            <person name="Hayes R.D."/>
            <person name="Mukherjee M."/>
            <person name="Okumura C.Y."/>
            <person name="Schneider R."/>
            <person name="Smith A.J."/>
            <person name="Vanacova S."/>
            <person name="Villalvazo M."/>
            <person name="Haas B.J."/>
            <person name="Pertea M."/>
            <person name="Feldblyum T.V."/>
            <person name="Utterback T.R."/>
            <person name="Shu C.L."/>
            <person name="Osoegawa K."/>
            <person name="de Jong P.J."/>
            <person name="Hrdy I."/>
            <person name="Horvathova L."/>
            <person name="Zubacova Z."/>
            <person name="Dolezal P."/>
            <person name="Malik S.B."/>
            <person name="Logsdon J.M. Jr."/>
            <person name="Henze K."/>
            <person name="Gupta A."/>
            <person name="Wang C.C."/>
            <person name="Dunne R.L."/>
            <person name="Upcroft J.A."/>
            <person name="Upcroft P."/>
            <person name="White O."/>
            <person name="Salzberg S.L."/>
            <person name="Tang P."/>
            <person name="Chiu C.-H."/>
            <person name="Lee Y.-S."/>
            <person name="Embley T.M."/>
            <person name="Coombs G.H."/>
            <person name="Mottram J.C."/>
            <person name="Tachezy J."/>
            <person name="Fraser-Liggett C.M."/>
            <person name="Johnson P.J."/>
        </authorList>
    </citation>
    <scope>NUCLEOTIDE SEQUENCE [LARGE SCALE GENOMIC DNA]</scope>
    <source>
        <strain evidence="3">G3</strain>
    </source>
</reference>
<dbReference type="InParanoid" id="A2GBM1"/>
<dbReference type="Proteomes" id="UP000001542">
    <property type="component" value="Unassembled WGS sequence"/>
</dbReference>
<dbReference type="PROSITE" id="PS51294">
    <property type="entry name" value="HTH_MYB"/>
    <property type="match status" value="2"/>
</dbReference>
<dbReference type="SMR" id="A2GBM1"/>
<dbReference type="GO" id="GO:0006355">
    <property type="term" value="P:regulation of DNA-templated transcription"/>
    <property type="evidence" value="ECO:0000318"/>
    <property type="project" value="GO_Central"/>
</dbReference>
<feature type="domain" description="HTH myb-type" evidence="2">
    <location>
        <begin position="19"/>
        <end position="63"/>
    </location>
</feature>
<dbReference type="PANTHER" id="PTHR45614">
    <property type="entry name" value="MYB PROTEIN-RELATED"/>
    <property type="match status" value="1"/>
</dbReference>
<dbReference type="VEuPathDB" id="TrichDB:TVAG_278630"/>
<dbReference type="InterPro" id="IPR009057">
    <property type="entry name" value="Homeodomain-like_sf"/>
</dbReference>
<evidence type="ECO:0000259" key="1">
    <source>
        <dbReference type="PROSITE" id="PS50090"/>
    </source>
</evidence>
<keyword evidence="4" id="KW-1185">Reference proteome</keyword>
<dbReference type="SUPFAM" id="SSF46689">
    <property type="entry name" value="Homeodomain-like"/>
    <property type="match status" value="2"/>
</dbReference>
<dbReference type="OMA" id="HICPNID"/>
<gene>
    <name evidence="3" type="ORF">TVAG_278630</name>
</gene>
<dbReference type="OrthoDB" id="2143914at2759"/>
<feature type="domain" description="HTH myb-type" evidence="2">
    <location>
        <begin position="64"/>
        <end position="118"/>
    </location>
</feature>
<dbReference type="AlphaFoldDB" id="A2GBM1"/>
<feature type="domain" description="Myb-like" evidence="1">
    <location>
        <begin position="11"/>
        <end position="63"/>
    </location>
</feature>
<protein>
    <submittedName>
        <fullName evidence="3">Myb-like DNA-binding domain containing protein</fullName>
    </submittedName>
</protein>
<dbReference type="InterPro" id="IPR050560">
    <property type="entry name" value="MYB_TF"/>
</dbReference>
<dbReference type="CDD" id="cd00167">
    <property type="entry name" value="SANT"/>
    <property type="match status" value="2"/>
</dbReference>
<keyword evidence="3" id="KW-0238">DNA-binding</keyword>
<sequence>MYSQKYSPYEKHKEQRIIFTKAEDEKLKRLVEKSGRRPNWKSISAAMKTRSPRQCRERYRNYLNPNIEHSEFTKEEDEIILSQFAELGNQWKKISESLHGRTGNSIRNRYHSLVRQQQRMSQLNINSYPQTQKKEIKASTNENSQEQAYNIPEFLQSMYIPLDSIFFDDAPDSN</sequence>
<dbReference type="PANTHER" id="PTHR45614:SF69">
    <property type="entry name" value="CHROMOSOME UNDETERMINED SCAFFOLD_38, WHOLE GENOME SHOTGUN SEQUENCE"/>
    <property type="match status" value="1"/>
</dbReference>
<evidence type="ECO:0000313" key="3">
    <source>
        <dbReference type="EMBL" id="EAX85445.1"/>
    </source>
</evidence>
<proteinExistence type="predicted"/>
<dbReference type="InterPro" id="IPR001005">
    <property type="entry name" value="SANT/Myb"/>
</dbReference>
<dbReference type="Pfam" id="PF13921">
    <property type="entry name" value="Myb_DNA-bind_6"/>
    <property type="match status" value="1"/>
</dbReference>